<dbReference type="EMBL" id="UINC01118088">
    <property type="protein sequence ID" value="SVC90975.1"/>
    <property type="molecule type" value="Genomic_DNA"/>
</dbReference>
<dbReference type="Gene3D" id="2.60.40.680">
    <property type="match status" value="1"/>
</dbReference>
<dbReference type="AlphaFoldDB" id="A0A382R1H6"/>
<name>A0A382R1H6_9ZZZZ</name>
<evidence type="ECO:0008006" key="2">
    <source>
        <dbReference type="Google" id="ProtNLM"/>
    </source>
</evidence>
<proteinExistence type="predicted"/>
<accession>A0A382R1H6</accession>
<gene>
    <name evidence="1" type="ORF">METZ01_LOCUS343829</name>
</gene>
<protein>
    <recommendedName>
        <fullName evidence="2">Cohesin domain-containing protein</fullName>
    </recommendedName>
</protein>
<organism evidence="1">
    <name type="scientific">marine metagenome</name>
    <dbReference type="NCBI Taxonomy" id="408172"/>
    <lineage>
        <taxon>unclassified sequences</taxon>
        <taxon>metagenomes</taxon>
        <taxon>ecological metagenomes</taxon>
    </lineage>
</organism>
<sequence>MTFYRYIPITLLLFFILSCSTPTEFNGNPLDPEEASEQGFSTPALVFFPATVNAVLGGSFTLDVYAMEVVNNAGSYIHVNYDKTKLSLLSLIQGDFYAGAPELLFYYEDNADAGQINIYSGFLGVDSAFVSGTGQLASLVFTTLVGGQSTVSFTTESKFADPQNNPIQILGFGECVVDAQ</sequence>
<dbReference type="GO" id="GO:0030246">
    <property type="term" value="F:carbohydrate binding"/>
    <property type="evidence" value="ECO:0007669"/>
    <property type="project" value="InterPro"/>
</dbReference>
<dbReference type="InterPro" id="IPR008965">
    <property type="entry name" value="CBM2/CBM3_carb-bd_dom_sf"/>
</dbReference>
<reference evidence="1" key="1">
    <citation type="submission" date="2018-05" db="EMBL/GenBank/DDBJ databases">
        <authorList>
            <person name="Lanie J.A."/>
            <person name="Ng W.-L."/>
            <person name="Kazmierczak K.M."/>
            <person name="Andrzejewski T.M."/>
            <person name="Davidsen T.M."/>
            <person name="Wayne K.J."/>
            <person name="Tettelin H."/>
            <person name="Glass J.I."/>
            <person name="Rusch D."/>
            <person name="Podicherti R."/>
            <person name="Tsui H.-C.T."/>
            <person name="Winkler M.E."/>
        </authorList>
    </citation>
    <scope>NUCLEOTIDE SEQUENCE</scope>
</reference>
<dbReference type="PROSITE" id="PS51257">
    <property type="entry name" value="PROKAR_LIPOPROTEIN"/>
    <property type="match status" value="1"/>
</dbReference>
<evidence type="ECO:0000313" key="1">
    <source>
        <dbReference type="EMBL" id="SVC90975.1"/>
    </source>
</evidence>
<dbReference type="SUPFAM" id="SSF49384">
    <property type="entry name" value="Carbohydrate-binding domain"/>
    <property type="match status" value="1"/>
</dbReference>
<dbReference type="CDD" id="cd08547">
    <property type="entry name" value="Type_II_cohesin"/>
    <property type="match status" value="1"/>
</dbReference>